<evidence type="ECO:0000256" key="4">
    <source>
        <dbReference type="ARBA" id="ARBA00022475"/>
    </source>
</evidence>
<dbReference type="GO" id="GO:0005524">
    <property type="term" value="F:ATP binding"/>
    <property type="evidence" value="ECO:0007669"/>
    <property type="project" value="UniProtKB-UniRule"/>
</dbReference>
<dbReference type="Pfam" id="PF00864">
    <property type="entry name" value="P2X_receptor"/>
    <property type="match status" value="1"/>
</dbReference>
<dbReference type="FunFam" id="2.60.490.10:FF:000001">
    <property type="entry name" value="P2X purinoceptor"/>
    <property type="match status" value="1"/>
</dbReference>
<comment type="function">
    <text evidence="18 19">ATP-gated nonselective transmembrane cation channel permeable to potassium, sodium and calcium. Activation by extracellular ATP induces a variety of cellular responses, such as excitatory postsynaptic responses in sensory neurons, neuromuscular junctions (NMJ) formation, hearing, perception of taste and peristalsis. In the inner ear, regulates sound transduction and auditory neurotransmission, outer hair cell electromotility, inner ear gap junctions, and K(+) recycling. Mediates synaptic transmission between neurons and from neurons to smooth muscle.</text>
</comment>
<dbReference type="Proteomes" id="UP000694700">
    <property type="component" value="Unplaced"/>
</dbReference>
<dbReference type="GO" id="GO:0005886">
    <property type="term" value="C:plasma membrane"/>
    <property type="evidence" value="ECO:0007669"/>
    <property type="project" value="UniProtKB-SubCell"/>
</dbReference>
<evidence type="ECO:0000256" key="2">
    <source>
        <dbReference type="ARBA" id="ARBA00009848"/>
    </source>
</evidence>
<feature type="disulfide bond" evidence="21">
    <location>
        <begin position="121"/>
        <end position="172"/>
    </location>
</feature>
<comment type="function">
    <text evidence="23">Receptor for ATP that acts as a ligand-gated ion channel.</text>
</comment>
<feature type="disulfide bond" evidence="21">
    <location>
        <begin position="138"/>
        <end position="166"/>
    </location>
</feature>
<dbReference type="GO" id="GO:0070588">
    <property type="term" value="P:calcium ion transmembrane transport"/>
    <property type="evidence" value="ECO:0007669"/>
    <property type="project" value="TreeGrafter"/>
</dbReference>
<evidence type="ECO:0000256" key="3">
    <source>
        <dbReference type="ARBA" id="ARBA00022448"/>
    </source>
</evidence>
<evidence type="ECO:0000256" key="16">
    <source>
        <dbReference type="ARBA" id="ARBA00036239"/>
    </source>
</evidence>
<dbReference type="AlphaFoldDB" id="A0A8C1SQS3"/>
<organism evidence="24 25">
    <name type="scientific">Cyprinus carpio</name>
    <name type="common">Common carp</name>
    <dbReference type="NCBI Taxonomy" id="7962"/>
    <lineage>
        <taxon>Eukaryota</taxon>
        <taxon>Metazoa</taxon>
        <taxon>Chordata</taxon>
        <taxon>Craniata</taxon>
        <taxon>Vertebrata</taxon>
        <taxon>Euteleostomi</taxon>
        <taxon>Actinopterygii</taxon>
        <taxon>Neopterygii</taxon>
        <taxon>Teleostei</taxon>
        <taxon>Ostariophysi</taxon>
        <taxon>Cypriniformes</taxon>
        <taxon>Cyprinidae</taxon>
        <taxon>Cyprininae</taxon>
        <taxon>Cyprinus</taxon>
    </lineage>
</organism>
<dbReference type="PANTHER" id="PTHR10125:SF4">
    <property type="entry name" value="P2X PURINOCEPTOR 2"/>
    <property type="match status" value="1"/>
</dbReference>
<reference evidence="24" key="1">
    <citation type="submission" date="2025-08" db="UniProtKB">
        <authorList>
            <consortium name="Ensembl"/>
        </authorList>
    </citation>
    <scope>IDENTIFICATION</scope>
</reference>
<evidence type="ECO:0000256" key="9">
    <source>
        <dbReference type="ARBA" id="ARBA00023065"/>
    </source>
</evidence>
<keyword evidence="23" id="KW-0675">Receptor</keyword>
<evidence type="ECO:0000256" key="1">
    <source>
        <dbReference type="ARBA" id="ARBA00004651"/>
    </source>
</evidence>
<comment type="caution">
    <text evidence="23">Lacks conserved residue(s) required for the propagation of feature annotation.</text>
</comment>
<keyword evidence="12" id="KW-0325">Glycoprotein</keyword>
<evidence type="ECO:0000256" key="7">
    <source>
        <dbReference type="ARBA" id="ARBA00022840"/>
    </source>
</evidence>
<keyword evidence="10 19" id="KW-0472">Membrane</keyword>
<dbReference type="Ensembl" id="ENSCCRT00015010927.1">
    <property type="protein sequence ID" value="ENSCCRP00015010527.1"/>
    <property type="gene ID" value="ENSCCRG00015005005.1"/>
</dbReference>
<dbReference type="NCBIfam" id="TIGR00863">
    <property type="entry name" value="P2X"/>
    <property type="match status" value="1"/>
</dbReference>
<protein>
    <recommendedName>
        <fullName evidence="19 23">P2X purinoceptor</fullName>
    </recommendedName>
    <alternativeName>
        <fullName evidence="19">P2X purinoceptor 2</fullName>
    </alternativeName>
</protein>
<keyword evidence="5 23" id="KW-0812">Transmembrane</keyword>
<evidence type="ECO:0000256" key="18">
    <source>
        <dbReference type="ARBA" id="ARBA00056854"/>
    </source>
</evidence>
<keyword evidence="8 23" id="KW-1133">Transmembrane helix</keyword>
<accession>A0A8C1SQS3</accession>
<feature type="disulfide bond" evidence="21">
    <location>
        <begin position="132"/>
        <end position="155"/>
    </location>
</feature>
<dbReference type="GO" id="GO:0001614">
    <property type="term" value="F:purinergic nucleotide receptor activity"/>
    <property type="evidence" value="ECO:0007669"/>
    <property type="project" value="UniProtKB-UniRule"/>
</dbReference>
<dbReference type="InterPro" id="IPR027309">
    <property type="entry name" value="P2X_extracellular_dom_sf"/>
</dbReference>
<keyword evidence="9 19" id="KW-0406">Ion transport</keyword>
<sequence>MIFLYIKMGCLAFFKDFFLGFWDYETPKVMVVKDRKLGVIYRAVQLLVITYFIWHVFISQKAYQETETRPESSVYTKMRGVAMMGDSVQDTTEYVRPSEGGDVISTILRREVTHDQTQGTCAEHYSVANANCTNDSDCTQGETDFDGHGQRTGRCIPYYNYTFKTCEIKTWCPIEEYAAVREPAMEKAINFTVFIKNSIHFPKFKVLRGNIKPNKPKKLLRCHYHPDTNPYCPVFRLGFIAAQAREKFSELCRTGGIIGVFINWKCDFDKDPSECRPTYSFRRLDMRKNLPSSGYYYRFAKYYHKDGVEYRTLIKAYGIRLDVIVQGYAGRFSLIPTIISTVTAMTSVGICSIICDWIMLTFIDKNEVFSEMKFDDVSKKPSQPITTDLTLTSYGSTHSDLSDGVPL</sequence>
<evidence type="ECO:0000256" key="23">
    <source>
        <dbReference type="RuleBase" id="RU000681"/>
    </source>
</evidence>
<comment type="catalytic activity">
    <reaction evidence="15">
        <text>K(+)(in) = K(+)(out)</text>
        <dbReference type="Rhea" id="RHEA:29463"/>
        <dbReference type="ChEBI" id="CHEBI:29103"/>
    </reaction>
</comment>
<dbReference type="GO" id="GO:0033198">
    <property type="term" value="P:response to ATP"/>
    <property type="evidence" value="ECO:0007669"/>
    <property type="project" value="InterPro"/>
</dbReference>
<feature type="binding site" evidence="20">
    <location>
        <position position="315"/>
    </location>
    <ligand>
        <name>ATP</name>
        <dbReference type="ChEBI" id="CHEBI:30616"/>
        <note>ligand shared between two neighboring subunits of the homotrimer</note>
    </ligand>
</feature>
<dbReference type="GO" id="GO:0043235">
    <property type="term" value="C:receptor complex"/>
    <property type="evidence" value="ECO:0007669"/>
    <property type="project" value="TreeGrafter"/>
</dbReference>
<keyword evidence="7 20" id="KW-0067">ATP-binding</keyword>
<proteinExistence type="inferred from homology"/>
<evidence type="ECO:0000256" key="14">
    <source>
        <dbReference type="ARBA" id="ARBA00023303"/>
    </source>
</evidence>
<feature type="transmembrane region" description="Helical" evidence="23">
    <location>
        <begin position="39"/>
        <end position="57"/>
    </location>
</feature>
<evidence type="ECO:0000256" key="12">
    <source>
        <dbReference type="ARBA" id="ARBA00023180"/>
    </source>
</evidence>
<dbReference type="FunFam" id="1.10.287.940:FF:000008">
    <property type="entry name" value="P2X purinoceptor"/>
    <property type="match status" value="1"/>
</dbReference>
<feature type="binding site" evidence="20">
    <location>
        <position position="192"/>
    </location>
    <ligand>
        <name>ATP</name>
        <dbReference type="ChEBI" id="CHEBI:30616"/>
        <note>ligand shared between two neighboring subunits of the homotrimer</note>
    </ligand>
</feature>
<evidence type="ECO:0000256" key="5">
    <source>
        <dbReference type="ARBA" id="ARBA00022692"/>
    </source>
</evidence>
<dbReference type="PANTHER" id="PTHR10125">
    <property type="entry name" value="P2X PURINOCEPTOR"/>
    <property type="match status" value="1"/>
</dbReference>
<comment type="catalytic activity">
    <reaction evidence="16">
        <text>Na(+)(in) = Na(+)(out)</text>
        <dbReference type="Rhea" id="RHEA:34963"/>
        <dbReference type="ChEBI" id="CHEBI:29101"/>
    </reaction>
</comment>
<evidence type="ECO:0000256" key="21">
    <source>
        <dbReference type="PIRSR" id="PIRSR005713-2"/>
    </source>
</evidence>
<keyword evidence="13 19" id="KW-1071">Ligand-gated ion channel</keyword>
<evidence type="ECO:0000256" key="19">
    <source>
        <dbReference type="PIRNR" id="PIRNR005713"/>
    </source>
</evidence>
<comment type="catalytic activity">
    <reaction evidence="17">
        <text>Ca(2+)(in) = Ca(2+)(out)</text>
        <dbReference type="Rhea" id="RHEA:29671"/>
        <dbReference type="ChEBI" id="CHEBI:29108"/>
    </reaction>
</comment>
<keyword evidence="4" id="KW-1003">Cell membrane</keyword>
<evidence type="ECO:0000256" key="20">
    <source>
        <dbReference type="PIRSR" id="PIRSR005713-1"/>
    </source>
</evidence>
<evidence type="ECO:0000256" key="13">
    <source>
        <dbReference type="ARBA" id="ARBA00023286"/>
    </source>
</evidence>
<dbReference type="GO" id="GO:0004931">
    <property type="term" value="F:extracellularly ATP-gated monoatomic cation channel activity"/>
    <property type="evidence" value="ECO:0007669"/>
    <property type="project" value="UniProtKB-UniRule"/>
</dbReference>
<comment type="subunit">
    <text evidence="19">Homotrimer and heterotrimer; functional P2XRs are organized as homomeric and heteromeric trimers. Homotrimer. Forms heterotrimer with P2RX1. Forms heterotrimer with P2RX6. Forms heterotrimer with P2RX3.</text>
</comment>
<feature type="disulfide bond" evidence="21">
    <location>
        <begin position="266"/>
        <end position="275"/>
    </location>
</feature>
<feature type="glycosylation site" description="N-linked (GlcNAc...) asparagine" evidence="22">
    <location>
        <position position="190"/>
    </location>
</feature>
<dbReference type="Gene3D" id="1.10.287.940">
    <property type="entry name" value="atp-gated p2x4 ion channel"/>
    <property type="match status" value="1"/>
</dbReference>
<evidence type="ECO:0000256" key="22">
    <source>
        <dbReference type="PIRSR" id="PIRSR005713-3"/>
    </source>
</evidence>
<evidence type="ECO:0000256" key="11">
    <source>
        <dbReference type="ARBA" id="ARBA00023157"/>
    </source>
</evidence>
<keyword evidence="14 23" id="KW-0407">Ion channel</keyword>
<dbReference type="PRINTS" id="PR01307">
    <property type="entry name" value="P2XRECEPTOR"/>
</dbReference>
<dbReference type="PRINTS" id="PR01309">
    <property type="entry name" value="P2X2RECEPTOR"/>
</dbReference>
<evidence type="ECO:0000313" key="25">
    <source>
        <dbReference type="Proteomes" id="UP000694700"/>
    </source>
</evidence>
<dbReference type="GO" id="GO:0098794">
    <property type="term" value="C:postsynapse"/>
    <property type="evidence" value="ECO:0007669"/>
    <property type="project" value="GOC"/>
</dbReference>
<dbReference type="PIRSF" id="PIRSF005713">
    <property type="entry name" value="P2X_purinoceptor"/>
    <property type="match status" value="1"/>
</dbReference>
<evidence type="ECO:0000256" key="17">
    <source>
        <dbReference type="ARBA" id="ARBA00036634"/>
    </source>
</evidence>
<keyword evidence="3 19" id="KW-0813">Transport</keyword>
<evidence type="ECO:0000256" key="8">
    <source>
        <dbReference type="ARBA" id="ARBA00022989"/>
    </source>
</evidence>
<dbReference type="InterPro" id="IPR059116">
    <property type="entry name" value="P2X_receptor"/>
</dbReference>
<name>A0A8C1SQS3_CYPCA</name>
<dbReference type="Gene3D" id="2.60.490.10">
    <property type="entry name" value="atp-gated p2x4 ion channel domain"/>
    <property type="match status" value="1"/>
</dbReference>
<evidence type="ECO:0000256" key="6">
    <source>
        <dbReference type="ARBA" id="ARBA00022741"/>
    </source>
</evidence>
<feature type="disulfide bond" evidence="21">
    <location>
        <begin position="222"/>
        <end position="232"/>
    </location>
</feature>
<evidence type="ECO:0000256" key="10">
    <source>
        <dbReference type="ARBA" id="ARBA00023136"/>
    </source>
</evidence>
<comment type="subcellular location">
    <subcellularLocation>
        <location evidence="1">Cell membrane</location>
        <topology evidence="1">Multi-pass membrane protein</topology>
    </subcellularLocation>
    <subcellularLocation>
        <location evidence="23">Membrane</location>
        <topology evidence="23">Multi-pass membrane protein</topology>
    </subcellularLocation>
</comment>
<evidence type="ECO:0000313" key="24">
    <source>
        <dbReference type="Ensembl" id="ENSCCRP00015010527.1"/>
    </source>
</evidence>
<dbReference type="InterPro" id="IPR003045">
    <property type="entry name" value="P2X2_purnocptor"/>
</dbReference>
<comment type="similarity">
    <text evidence="2 19 23">Belongs to the P2X receptor family.</text>
</comment>
<dbReference type="InterPro" id="IPR001429">
    <property type="entry name" value="P2X_purnocptor"/>
</dbReference>
<keyword evidence="6 20" id="KW-0547">Nucleotide-binding</keyword>
<keyword evidence="11 21" id="KW-1015">Disulfide bond</keyword>
<evidence type="ECO:0000256" key="15">
    <source>
        <dbReference type="ARBA" id="ARBA00034430"/>
    </source>
</evidence>